<dbReference type="InterPro" id="IPR027417">
    <property type="entry name" value="P-loop_NTPase"/>
</dbReference>
<evidence type="ECO:0008006" key="10">
    <source>
        <dbReference type="Google" id="ProtNLM"/>
    </source>
</evidence>
<evidence type="ECO:0000256" key="7">
    <source>
        <dbReference type="PIRSR" id="PIRSR606689-2"/>
    </source>
</evidence>
<keyword evidence="4" id="KW-0931">ER-Golgi transport</keyword>
<dbReference type="GO" id="GO:0003924">
    <property type="term" value="F:GTPase activity"/>
    <property type="evidence" value="ECO:0007669"/>
    <property type="project" value="InterPro"/>
</dbReference>
<reference evidence="8" key="3">
    <citation type="submission" date="2021-05" db="UniProtKB">
        <authorList>
            <consortium name="EnsemblPlants"/>
        </authorList>
    </citation>
    <scope>IDENTIFICATION</scope>
    <source>
        <strain evidence="8">cv. B73</strain>
    </source>
</reference>
<reference evidence="8" key="2">
    <citation type="submission" date="2019-07" db="EMBL/GenBank/DDBJ databases">
        <authorList>
            <person name="Seetharam A."/>
            <person name="Woodhouse M."/>
            <person name="Cannon E."/>
        </authorList>
    </citation>
    <scope>NUCLEOTIDE SEQUENCE [LARGE SCALE GENOMIC DNA]</scope>
    <source>
        <strain evidence="8">cv. B73</strain>
    </source>
</reference>
<evidence type="ECO:0000256" key="3">
    <source>
        <dbReference type="ARBA" id="ARBA00022741"/>
    </source>
</evidence>
<evidence type="ECO:0000313" key="9">
    <source>
        <dbReference type="Proteomes" id="UP000007305"/>
    </source>
</evidence>
<accession>A0A804PLN3</accession>
<dbReference type="InterPro" id="IPR024156">
    <property type="entry name" value="Small_GTPase_ARF"/>
</dbReference>
<dbReference type="GO" id="GO:0006886">
    <property type="term" value="P:intracellular protein transport"/>
    <property type="evidence" value="ECO:0000318"/>
    <property type="project" value="GO_Central"/>
</dbReference>
<dbReference type="GO" id="GO:0005737">
    <property type="term" value="C:cytoplasm"/>
    <property type="evidence" value="ECO:0000318"/>
    <property type="project" value="GO_Central"/>
</dbReference>
<dbReference type="PROSITE" id="PS51417">
    <property type="entry name" value="ARF"/>
    <property type="match status" value="1"/>
</dbReference>
<keyword evidence="2" id="KW-0519">Myristate</keyword>
<evidence type="ECO:0000256" key="6">
    <source>
        <dbReference type="PIRSR" id="PIRSR606689-1"/>
    </source>
</evidence>
<dbReference type="Gene3D" id="3.40.50.300">
    <property type="entry name" value="P-loop containing nucleotide triphosphate hydrolases"/>
    <property type="match status" value="1"/>
</dbReference>
<dbReference type="Gramene" id="Zm00001eb251020_T001">
    <property type="protein sequence ID" value="Zm00001eb251020_P001"/>
    <property type="gene ID" value="Zm00001eb251020"/>
</dbReference>
<organism evidence="8 9">
    <name type="scientific">Zea mays</name>
    <name type="common">Maize</name>
    <dbReference type="NCBI Taxonomy" id="4577"/>
    <lineage>
        <taxon>Eukaryota</taxon>
        <taxon>Viridiplantae</taxon>
        <taxon>Streptophyta</taxon>
        <taxon>Embryophyta</taxon>
        <taxon>Tracheophyta</taxon>
        <taxon>Spermatophyta</taxon>
        <taxon>Magnoliopsida</taxon>
        <taxon>Liliopsida</taxon>
        <taxon>Poales</taxon>
        <taxon>Poaceae</taxon>
        <taxon>PACMAD clade</taxon>
        <taxon>Panicoideae</taxon>
        <taxon>Andropogonodae</taxon>
        <taxon>Andropogoneae</taxon>
        <taxon>Tripsacinae</taxon>
        <taxon>Zea</taxon>
    </lineage>
</organism>
<dbReference type="EnsemblPlants" id="Zm00001eb251020_T001">
    <property type="protein sequence ID" value="Zm00001eb251020_P001"/>
    <property type="gene ID" value="Zm00001eb251020"/>
</dbReference>
<keyword evidence="5 6" id="KW-0342">GTP-binding</keyword>
<comment type="similarity">
    <text evidence="1">Belongs to the small GTPase superfamily. Arf family.</text>
</comment>
<name>A0A804PLN3_MAIZE</name>
<dbReference type="Pfam" id="PF00025">
    <property type="entry name" value="Arf"/>
    <property type="match status" value="3"/>
</dbReference>
<evidence type="ECO:0000256" key="1">
    <source>
        <dbReference type="ARBA" id="ARBA00010290"/>
    </source>
</evidence>
<sequence>MGLAMGRLLGWKKEAQIALLGLGGAGKTAILHKLKLGHAITTGPTIGKHASCYCTVQTSSSQVIASAQKKSAIVGFNSETLEYNGISFRVWDVGGQGEVAHVSAAVLFLHSSTSVCSTYCAWHSDYHFDLQLRPLLRHYLYGVQGVVFVVDSSDREWILRAKDLLNIILDEDQFRNRDLALLVFANKQDRPNVMSAAEIADEFGLPSRLCNRRWSVPSPGPFPSTLLSVKIDHPDCFRRHIQSSSAISGEGLHEGMAWLCTNIR</sequence>
<feature type="binding site" evidence="6">
    <location>
        <begin position="186"/>
        <end position="189"/>
    </location>
    <ligand>
        <name>GTP</name>
        <dbReference type="ChEBI" id="CHEBI:37565"/>
    </ligand>
</feature>
<keyword evidence="3 6" id="KW-0547">Nucleotide-binding</keyword>
<dbReference type="SUPFAM" id="SSF52540">
    <property type="entry name" value="P-loop containing nucleoside triphosphate hydrolases"/>
    <property type="match status" value="1"/>
</dbReference>
<dbReference type="Proteomes" id="UP000007305">
    <property type="component" value="Chromosome 5"/>
</dbReference>
<dbReference type="CDD" id="cd00878">
    <property type="entry name" value="Arf_Arl"/>
    <property type="match status" value="1"/>
</dbReference>
<dbReference type="SMART" id="SM00177">
    <property type="entry name" value="ARF"/>
    <property type="match status" value="1"/>
</dbReference>
<keyword evidence="9" id="KW-1185">Reference proteome</keyword>
<dbReference type="GO" id="GO:0046872">
    <property type="term" value="F:metal ion binding"/>
    <property type="evidence" value="ECO:0007669"/>
    <property type="project" value="UniProtKB-KW"/>
</dbReference>
<keyword evidence="7" id="KW-0479">Metal-binding</keyword>
<dbReference type="GO" id="GO:0005525">
    <property type="term" value="F:GTP binding"/>
    <property type="evidence" value="ECO:0000318"/>
    <property type="project" value="GO_Central"/>
</dbReference>
<evidence type="ECO:0000256" key="5">
    <source>
        <dbReference type="ARBA" id="ARBA00023134"/>
    </source>
</evidence>
<proteinExistence type="inferred from homology"/>
<protein>
    <recommendedName>
        <fullName evidence="10">ADP-ribosylation factor</fullName>
    </recommendedName>
</protein>
<keyword evidence="2" id="KW-0449">Lipoprotein</keyword>
<keyword evidence="7" id="KW-0460">Magnesium</keyword>
<feature type="binding site" evidence="6">
    <location>
        <begin position="21"/>
        <end position="28"/>
    </location>
    <ligand>
        <name>GTP</name>
        <dbReference type="ChEBI" id="CHEBI:37565"/>
    </ligand>
</feature>
<dbReference type="PANTHER" id="PTHR11711">
    <property type="entry name" value="ADP RIBOSYLATION FACTOR-RELATED"/>
    <property type="match status" value="1"/>
</dbReference>
<keyword evidence="4" id="KW-0813">Transport</keyword>
<feature type="binding site" evidence="6">
    <location>
        <position position="95"/>
    </location>
    <ligand>
        <name>GTP</name>
        <dbReference type="ChEBI" id="CHEBI:37565"/>
    </ligand>
</feature>
<evidence type="ECO:0000256" key="4">
    <source>
        <dbReference type="ARBA" id="ARBA00022892"/>
    </source>
</evidence>
<gene>
    <name evidence="8" type="primary">LOC103627567</name>
</gene>
<dbReference type="GO" id="GO:0016192">
    <property type="term" value="P:vesicle-mediated transport"/>
    <property type="evidence" value="ECO:0000318"/>
    <property type="project" value="GO_Central"/>
</dbReference>
<dbReference type="AlphaFoldDB" id="A0A804PLN3"/>
<feature type="binding site" evidence="7">
    <location>
        <position position="28"/>
    </location>
    <ligand>
        <name>Mg(2+)</name>
        <dbReference type="ChEBI" id="CHEBI:18420"/>
    </ligand>
</feature>
<evidence type="ECO:0000256" key="2">
    <source>
        <dbReference type="ARBA" id="ARBA00022707"/>
    </source>
</evidence>
<reference evidence="9" key="1">
    <citation type="journal article" date="2009" name="Science">
        <title>The B73 maize genome: complexity, diversity, and dynamics.</title>
        <authorList>
            <person name="Schnable P.S."/>
            <person name="Ware D."/>
            <person name="Fulton R.S."/>
            <person name="Stein J.C."/>
            <person name="Wei F."/>
            <person name="Pasternak S."/>
            <person name="Liang C."/>
            <person name="Zhang J."/>
            <person name="Fulton L."/>
            <person name="Graves T.A."/>
            <person name="Minx P."/>
            <person name="Reily A.D."/>
            <person name="Courtney L."/>
            <person name="Kruchowski S.S."/>
            <person name="Tomlinson C."/>
            <person name="Strong C."/>
            <person name="Delehaunty K."/>
            <person name="Fronick C."/>
            <person name="Courtney B."/>
            <person name="Rock S.M."/>
            <person name="Belter E."/>
            <person name="Du F."/>
            <person name="Kim K."/>
            <person name="Abbott R.M."/>
            <person name="Cotton M."/>
            <person name="Levy A."/>
            <person name="Marchetto P."/>
            <person name="Ochoa K."/>
            <person name="Jackson S.M."/>
            <person name="Gillam B."/>
            <person name="Chen W."/>
            <person name="Yan L."/>
            <person name="Higginbotham J."/>
            <person name="Cardenas M."/>
            <person name="Waligorski J."/>
            <person name="Applebaum E."/>
            <person name="Phelps L."/>
            <person name="Falcone J."/>
            <person name="Kanchi K."/>
            <person name="Thane T."/>
            <person name="Scimone A."/>
            <person name="Thane N."/>
            <person name="Henke J."/>
            <person name="Wang T."/>
            <person name="Ruppert J."/>
            <person name="Shah N."/>
            <person name="Rotter K."/>
            <person name="Hodges J."/>
            <person name="Ingenthron E."/>
            <person name="Cordes M."/>
            <person name="Kohlberg S."/>
            <person name="Sgro J."/>
            <person name="Delgado B."/>
            <person name="Mead K."/>
            <person name="Chinwalla A."/>
            <person name="Leonard S."/>
            <person name="Crouse K."/>
            <person name="Collura K."/>
            <person name="Kudrna D."/>
            <person name="Currie J."/>
            <person name="He R."/>
            <person name="Angelova A."/>
            <person name="Rajasekar S."/>
            <person name="Mueller T."/>
            <person name="Lomeli R."/>
            <person name="Scara G."/>
            <person name="Ko A."/>
            <person name="Delaney K."/>
            <person name="Wissotski M."/>
            <person name="Lopez G."/>
            <person name="Campos D."/>
            <person name="Braidotti M."/>
            <person name="Ashley E."/>
            <person name="Golser W."/>
            <person name="Kim H."/>
            <person name="Lee S."/>
            <person name="Lin J."/>
            <person name="Dujmic Z."/>
            <person name="Kim W."/>
            <person name="Talag J."/>
            <person name="Zuccolo A."/>
            <person name="Fan C."/>
            <person name="Sebastian A."/>
            <person name="Kramer M."/>
            <person name="Spiegel L."/>
            <person name="Nascimento L."/>
            <person name="Zutavern T."/>
            <person name="Miller B."/>
            <person name="Ambroise C."/>
            <person name="Muller S."/>
            <person name="Spooner W."/>
            <person name="Narechania A."/>
            <person name="Ren L."/>
            <person name="Wei S."/>
            <person name="Kumari S."/>
            <person name="Faga B."/>
            <person name="Levy M.J."/>
            <person name="McMahan L."/>
            <person name="Van Buren P."/>
            <person name="Vaughn M.W."/>
            <person name="Ying K."/>
            <person name="Yeh C.-T."/>
            <person name="Emrich S.J."/>
            <person name="Jia Y."/>
            <person name="Kalyanaraman A."/>
            <person name="Hsia A.-P."/>
            <person name="Barbazuk W.B."/>
            <person name="Baucom R.S."/>
            <person name="Brutnell T.P."/>
            <person name="Carpita N.C."/>
            <person name="Chaparro C."/>
            <person name="Chia J.-M."/>
            <person name="Deragon J.-M."/>
            <person name="Estill J.C."/>
            <person name="Fu Y."/>
            <person name="Jeddeloh J.A."/>
            <person name="Han Y."/>
            <person name="Lee H."/>
            <person name="Li P."/>
            <person name="Lisch D.R."/>
            <person name="Liu S."/>
            <person name="Liu Z."/>
            <person name="Nagel D.H."/>
            <person name="McCann M.C."/>
            <person name="SanMiguel P."/>
            <person name="Myers A.M."/>
            <person name="Nettleton D."/>
            <person name="Nguyen J."/>
            <person name="Penning B.W."/>
            <person name="Ponnala L."/>
            <person name="Schneider K.L."/>
            <person name="Schwartz D.C."/>
            <person name="Sharma A."/>
            <person name="Soderlund C."/>
            <person name="Springer N.M."/>
            <person name="Sun Q."/>
            <person name="Wang H."/>
            <person name="Waterman M."/>
            <person name="Westerman R."/>
            <person name="Wolfgruber T.K."/>
            <person name="Yang L."/>
            <person name="Yu Y."/>
            <person name="Zhang L."/>
            <person name="Zhou S."/>
            <person name="Zhu Q."/>
            <person name="Bennetzen J.L."/>
            <person name="Dawe R.K."/>
            <person name="Jiang J."/>
            <person name="Jiang N."/>
            <person name="Presting G.G."/>
            <person name="Wessler S.R."/>
            <person name="Aluru S."/>
            <person name="Martienssen R.A."/>
            <person name="Clifton S.W."/>
            <person name="McCombie W.R."/>
            <person name="Wing R.A."/>
            <person name="Wilson R.K."/>
        </authorList>
    </citation>
    <scope>NUCLEOTIDE SEQUENCE [LARGE SCALE GENOMIC DNA]</scope>
    <source>
        <strain evidence="9">cv. B73</strain>
    </source>
</reference>
<dbReference type="InParanoid" id="A0A804PLN3"/>
<evidence type="ECO:0000313" key="8">
    <source>
        <dbReference type="EnsemblPlants" id="Zm00001eb251020_P001"/>
    </source>
</evidence>
<dbReference type="InterPro" id="IPR006689">
    <property type="entry name" value="Small_GTPase_ARF/SAR"/>
</dbReference>